<dbReference type="AlphaFoldDB" id="A0A0H3K2V2"/>
<dbReference type="PANTHER" id="PTHR39189">
    <property type="entry name" value="UPF0173 METAL-DEPENDENT HYDROLASE YTKL"/>
    <property type="match status" value="1"/>
</dbReference>
<evidence type="ECO:0000313" key="3">
    <source>
        <dbReference type="Proteomes" id="UP000001175"/>
    </source>
</evidence>
<dbReference type="Gene3D" id="3.60.15.10">
    <property type="entry name" value="Ribonuclease Z/Hydroxyacylglutathione hydrolase-like"/>
    <property type="match status" value="1"/>
</dbReference>
<dbReference type="EMBL" id="AP008231">
    <property type="protein sequence ID" value="BAD79306.1"/>
    <property type="molecule type" value="Genomic_DNA"/>
</dbReference>
<dbReference type="InterPro" id="IPR006311">
    <property type="entry name" value="TAT_signal"/>
</dbReference>
<evidence type="ECO:0008006" key="4">
    <source>
        <dbReference type="Google" id="ProtNLM"/>
    </source>
</evidence>
<keyword evidence="1" id="KW-0472">Membrane</keyword>
<reference evidence="2 3" key="1">
    <citation type="journal article" date="2007" name="Photosyn. Res.">
        <title>Complete nucleotide sequence of the freshwater unicellular cyanobacterium Synechococcus elongatus PCC 6301 chromosome: gene content and organization.</title>
        <authorList>
            <person name="Sugita C."/>
            <person name="Ogata K."/>
            <person name="Shikata M."/>
            <person name="Jikuya H."/>
            <person name="Takano J."/>
            <person name="Furumichi M."/>
            <person name="Kanehisa M."/>
            <person name="Omata T."/>
            <person name="Sugiura M."/>
            <person name="Sugita M."/>
        </authorList>
    </citation>
    <scope>NUCLEOTIDE SEQUENCE [LARGE SCALE GENOMIC DNA]</scope>
    <source>
        <strain evidence="3">ATCC 27144 / PCC 6301 / SAUG 1402/1</strain>
    </source>
</reference>
<gene>
    <name evidence="2" type="ordered locus">syc1116_d</name>
</gene>
<proteinExistence type="predicted"/>
<dbReference type="eggNOG" id="COG2220">
    <property type="taxonomic scope" value="Bacteria"/>
</dbReference>
<dbReference type="KEGG" id="syc:syc1116_d"/>
<protein>
    <recommendedName>
        <fullName evidence="4">Zn-dependent hydrolase</fullName>
    </recommendedName>
</protein>
<organism evidence="2 3">
    <name type="scientific">Synechococcus sp. (strain ATCC 27144 / PCC 6301 / SAUG 1402/1)</name>
    <name type="common">Anacystis nidulans</name>
    <dbReference type="NCBI Taxonomy" id="269084"/>
    <lineage>
        <taxon>Bacteria</taxon>
        <taxon>Bacillati</taxon>
        <taxon>Cyanobacteriota</taxon>
        <taxon>Cyanophyceae</taxon>
        <taxon>Synechococcales</taxon>
        <taxon>Synechococcaceae</taxon>
        <taxon>Synechococcus</taxon>
    </lineage>
</organism>
<dbReference type="SUPFAM" id="SSF56281">
    <property type="entry name" value="Metallo-hydrolase/oxidoreductase"/>
    <property type="match status" value="1"/>
</dbReference>
<accession>A0A0H3K2V2</accession>
<dbReference type="GeneID" id="72429219"/>
<evidence type="ECO:0000313" key="2">
    <source>
        <dbReference type="EMBL" id="BAD79306.1"/>
    </source>
</evidence>
<dbReference type="InterPro" id="IPR036866">
    <property type="entry name" value="RibonucZ/Hydroxyglut_hydro"/>
</dbReference>
<dbReference type="Pfam" id="PF13483">
    <property type="entry name" value="Lactamase_B_3"/>
    <property type="match status" value="1"/>
</dbReference>
<dbReference type="PANTHER" id="PTHR39189:SF1">
    <property type="entry name" value="UPF0173 METAL-DEPENDENT HYDROLASE YTKL"/>
    <property type="match status" value="1"/>
</dbReference>
<dbReference type="PROSITE" id="PS51318">
    <property type="entry name" value="TAT"/>
    <property type="match status" value="1"/>
</dbReference>
<evidence type="ECO:0000256" key="1">
    <source>
        <dbReference type="ARBA" id="ARBA00023136"/>
    </source>
</evidence>
<dbReference type="RefSeq" id="WP_011243428.1">
    <property type="nucleotide sequence ID" value="NC_006576.1"/>
</dbReference>
<name>A0A0H3K2V2_SYNP6</name>
<dbReference type="Proteomes" id="UP000001175">
    <property type="component" value="Chromosome"/>
</dbReference>
<sequence length="250" mass="26464">MKRRQFLQAAGWGSLGAIATTLPRIAEAQASSLQIQSFGHSCFRFTGGGLPAIVVNPFKPGGCTAGLPLPRQSAGVVLISSRLLDEGYAEAITGNPRILFEAGVYRLGSLQIQGVKLPHDRLGGRRFGNNVAWGWSQAGLSILHLGGAAAPITIENQILLGSPDVLLIPVGGSPKSYNPEEAKATIELLKPRLIIPTQYRTSAANKDSCELGPLQPFLELMQGTPVQRPGSTVTLQKASIPKTGSRIIVL</sequence>